<gene>
    <name evidence="3" type="ORF">H8E29_14930</name>
</gene>
<evidence type="ECO:0000259" key="2">
    <source>
        <dbReference type="Pfam" id="PF20256"/>
    </source>
</evidence>
<dbReference type="EMBL" id="JACNJN010000171">
    <property type="protein sequence ID" value="MBC8336554.1"/>
    <property type="molecule type" value="Genomic_DNA"/>
</dbReference>
<dbReference type="Pfam" id="PF20256">
    <property type="entry name" value="MoCoBD_2"/>
    <property type="match status" value="1"/>
</dbReference>
<dbReference type="PANTHER" id="PTHR11908:SF132">
    <property type="entry name" value="ALDEHYDE OXIDASE 1-RELATED"/>
    <property type="match status" value="1"/>
</dbReference>
<dbReference type="Gene3D" id="3.30.365.10">
    <property type="entry name" value="Aldehyde oxidase/xanthine dehydrogenase, molybdopterin binding domain"/>
    <property type="match status" value="2"/>
</dbReference>
<dbReference type="Proteomes" id="UP000614469">
    <property type="component" value="Unassembled WGS sequence"/>
</dbReference>
<comment type="caution">
    <text evidence="3">The sequence shown here is derived from an EMBL/GenBank/DDBJ whole genome shotgun (WGS) entry which is preliminary data.</text>
</comment>
<accession>A0A8J6TK60</accession>
<dbReference type="GO" id="GO:0016491">
    <property type="term" value="F:oxidoreductase activity"/>
    <property type="evidence" value="ECO:0007669"/>
    <property type="project" value="InterPro"/>
</dbReference>
<name>A0A8J6TK60_9CHLR</name>
<feature type="domain" description="Aldehyde oxidase/xanthine dehydrogenase second molybdopterin binding" evidence="2">
    <location>
        <begin position="2"/>
        <end position="262"/>
    </location>
</feature>
<organism evidence="3 4">
    <name type="scientific">Candidatus Desulfolinea nitratireducens</name>
    <dbReference type="NCBI Taxonomy" id="2841698"/>
    <lineage>
        <taxon>Bacteria</taxon>
        <taxon>Bacillati</taxon>
        <taxon>Chloroflexota</taxon>
        <taxon>Anaerolineae</taxon>
        <taxon>Anaerolineales</taxon>
        <taxon>Anaerolineales incertae sedis</taxon>
        <taxon>Candidatus Desulfolinea</taxon>
    </lineage>
</organism>
<dbReference type="GO" id="GO:0005506">
    <property type="term" value="F:iron ion binding"/>
    <property type="evidence" value="ECO:0007669"/>
    <property type="project" value="InterPro"/>
</dbReference>
<dbReference type="InterPro" id="IPR046867">
    <property type="entry name" value="AldOxase/xan_DH_MoCoBD2"/>
</dbReference>
<protein>
    <submittedName>
        <fullName evidence="3">Molybdopterin-dependent oxidoreductase</fullName>
    </submittedName>
</protein>
<reference evidence="3 4" key="1">
    <citation type="submission" date="2020-08" db="EMBL/GenBank/DDBJ databases">
        <title>Bridging the membrane lipid divide: bacteria of the FCB group superphylum have the potential to synthesize archaeal ether lipids.</title>
        <authorList>
            <person name="Villanueva L."/>
            <person name="Von Meijenfeldt F.A.B."/>
            <person name="Westbye A.B."/>
            <person name="Yadav S."/>
            <person name="Hopmans E.C."/>
            <person name="Dutilh B.E."/>
            <person name="Sinninghe Damste J.S."/>
        </authorList>
    </citation>
    <scope>NUCLEOTIDE SEQUENCE [LARGE SCALE GENOMIC DNA]</scope>
    <source>
        <strain evidence="3">NIOZ-UU36</strain>
    </source>
</reference>
<proteinExistence type="predicted"/>
<dbReference type="AlphaFoldDB" id="A0A8J6TK60"/>
<evidence type="ECO:0000256" key="1">
    <source>
        <dbReference type="ARBA" id="ARBA00022505"/>
    </source>
</evidence>
<dbReference type="InterPro" id="IPR037165">
    <property type="entry name" value="AldOxase/xan_DH_Mopterin-bd_sf"/>
</dbReference>
<dbReference type="SUPFAM" id="SSF56003">
    <property type="entry name" value="Molybdenum cofactor-binding domain"/>
    <property type="match status" value="1"/>
</dbReference>
<evidence type="ECO:0000313" key="4">
    <source>
        <dbReference type="Proteomes" id="UP000614469"/>
    </source>
</evidence>
<keyword evidence="1" id="KW-0500">Molybdenum</keyword>
<evidence type="ECO:0000313" key="3">
    <source>
        <dbReference type="EMBL" id="MBC8336554.1"/>
    </source>
</evidence>
<dbReference type="PANTHER" id="PTHR11908">
    <property type="entry name" value="XANTHINE DEHYDROGENASE"/>
    <property type="match status" value="1"/>
</dbReference>
<dbReference type="InterPro" id="IPR016208">
    <property type="entry name" value="Ald_Oxase/xanthine_DH-like"/>
</dbReference>
<sequence>MKKRGIGFACSAQGVNYHFGHEDVSNVEIQVQMDNTLLIRTAASDIGQGLEAVLINITSIALNGFPTDKILWEGSNTTSPDAGGTGASRQSTLTGNALVQTCENFKTLLRSVASEQLDCHPDSIEFQGEHVSANGKSITLSHLFEKARGMGLSLTVIGTFKAPMTTALSEDGKGFPINQFGYAAHIVELEVDTITGEVVVLKVDAFHDAGRILNPIGAAGQVEGATVMGMGFALFEDYILAEGKPVNVGFTNYLIPSLADTPDIHVHFLSYPSPIGRLGVKGLAEAPTTTIAPAIANAIFNATGARITHLPATPSRVLAGLTKQQE</sequence>